<dbReference type="Pfam" id="PF21467">
    <property type="entry name" value="BetaGal_gal-bd"/>
    <property type="match status" value="1"/>
</dbReference>
<dbReference type="GO" id="GO:0005975">
    <property type="term" value="P:carbohydrate metabolic process"/>
    <property type="evidence" value="ECO:0007669"/>
    <property type="project" value="InterPro"/>
</dbReference>
<dbReference type="PIRSF" id="PIRSF006336">
    <property type="entry name" value="B-gal"/>
    <property type="match status" value="1"/>
</dbReference>
<evidence type="ECO:0000256" key="4">
    <source>
        <dbReference type="PIRSR" id="PIRSR006336-1"/>
    </source>
</evidence>
<accession>A0A939IU77</accession>
<evidence type="ECO:0000256" key="2">
    <source>
        <dbReference type="ARBA" id="ARBA00022801"/>
    </source>
</evidence>
<dbReference type="InterPro" id="IPR001944">
    <property type="entry name" value="Glycoside_Hdrlase_35"/>
</dbReference>
<dbReference type="SUPFAM" id="SSF51445">
    <property type="entry name" value="(Trans)glycosidases"/>
    <property type="match status" value="1"/>
</dbReference>
<dbReference type="RefSeq" id="WP_206821140.1">
    <property type="nucleotide sequence ID" value="NZ_JAEKJQ010000001.1"/>
</dbReference>
<feature type="region of interest" description="Disordered" evidence="6">
    <location>
        <begin position="588"/>
        <end position="612"/>
    </location>
</feature>
<protein>
    <submittedName>
        <fullName evidence="10">Beta-galactosidase</fullName>
    </submittedName>
</protein>
<feature type="active site" description="Nucleophile" evidence="4">
    <location>
        <position position="232"/>
    </location>
</feature>
<gene>
    <name evidence="10" type="ORF">JF543_04065</name>
</gene>
<dbReference type="GO" id="GO:0004565">
    <property type="term" value="F:beta-galactosidase activity"/>
    <property type="evidence" value="ECO:0007669"/>
    <property type="project" value="InterPro"/>
</dbReference>
<evidence type="ECO:0000256" key="3">
    <source>
        <dbReference type="ARBA" id="ARBA00023295"/>
    </source>
</evidence>
<dbReference type="InterPro" id="IPR048913">
    <property type="entry name" value="BetaGal_gal-bd"/>
</dbReference>
<dbReference type="Pfam" id="PF01301">
    <property type="entry name" value="Glyco_hydro_35"/>
    <property type="match status" value="1"/>
</dbReference>
<comment type="caution">
    <text evidence="10">The sequence shown here is derived from an EMBL/GenBank/DDBJ whole genome shotgun (WGS) entry which is preliminary data.</text>
</comment>
<evidence type="ECO:0000256" key="1">
    <source>
        <dbReference type="ARBA" id="ARBA00009809"/>
    </source>
</evidence>
<keyword evidence="3" id="KW-0326">Glycosidase</keyword>
<proteinExistence type="inferred from homology"/>
<dbReference type="PANTHER" id="PTHR23421">
    <property type="entry name" value="BETA-GALACTOSIDASE RELATED"/>
    <property type="match status" value="1"/>
</dbReference>
<evidence type="ECO:0000259" key="7">
    <source>
        <dbReference type="Pfam" id="PF01301"/>
    </source>
</evidence>
<evidence type="ECO:0000313" key="10">
    <source>
        <dbReference type="EMBL" id="MBN8205131.1"/>
    </source>
</evidence>
<evidence type="ECO:0000256" key="5">
    <source>
        <dbReference type="RuleBase" id="RU003679"/>
    </source>
</evidence>
<dbReference type="Proteomes" id="UP000664385">
    <property type="component" value="Unassembled WGS sequence"/>
</dbReference>
<dbReference type="SUPFAM" id="SSF49785">
    <property type="entry name" value="Galactose-binding domain-like"/>
    <property type="match status" value="1"/>
</dbReference>
<dbReference type="InterPro" id="IPR031330">
    <property type="entry name" value="Gly_Hdrlase_35_cat"/>
</dbReference>
<dbReference type="InterPro" id="IPR008979">
    <property type="entry name" value="Galactose-bd-like_sf"/>
</dbReference>
<evidence type="ECO:0000313" key="11">
    <source>
        <dbReference type="Proteomes" id="UP000664385"/>
    </source>
</evidence>
<evidence type="ECO:0000259" key="8">
    <source>
        <dbReference type="Pfam" id="PF21317"/>
    </source>
</evidence>
<keyword evidence="2" id="KW-0378">Hydrolase</keyword>
<sequence length="612" mass="66958">MFTTSGTRFLRDGEPHLIVSGAFHYSRVHPDQWADRLRRLRAMGANAVETYVPWNFHAPAPGVYDFSGAADLERFLDTAAAEDLDILVRPGPYACGEWENGGFPGWLLADPGMRLRTSNPAYLAEVDRWFDEMIPLIAARQYPEGGRVILVQIENEYGSFGDDLQYLEHLRDGLLARGITVPLVTSDGPRMSWLLAGTVEGALPTMNFGSRTAEHLETFAAEFPDTPPMCMEYWHGWFDHWGEQHHTRAPEEAAHELRTMLAGNMSTNFYMAVGGTNYGLWNGSNHDGVIQPTITSYDYDAPIGEDGSLSPKFHAFRSIIAEYLPVPELPADLAVAPPALTPRDLPLTTSGVLTCDDLQELSLATAPQVPGLRTVTEPVPEPPTFEQLGLERGMLLLRSEVAHAGGTVPVRLHGLHDRAHVFIDGRLVGIVNRDEGTPETLEITAERGVLRIDVLVESQGRINFGPLLGDRKGILTGVWWGNRFINGWRAYPLALDVVGAAVSALCTQDRPAPQADGLTYRQYELAVGADEAGTDANISTAQRGRGFLWIDDSMLGRFWHIGPQQSLYCPGPLLASAGSHTVTVLETDPSPTVTDGGMSLLARPDLGEPAQP</sequence>
<dbReference type="EMBL" id="JAEMWU010000001">
    <property type="protein sequence ID" value="MBN8205131.1"/>
    <property type="molecule type" value="Genomic_DNA"/>
</dbReference>
<dbReference type="Pfam" id="PF21317">
    <property type="entry name" value="BetaGal_ABD_1"/>
    <property type="match status" value="1"/>
</dbReference>
<feature type="domain" description="Beta-galactosidase 1-like first all-beta" evidence="8">
    <location>
        <begin position="382"/>
        <end position="493"/>
    </location>
</feature>
<organism evidence="10 11">
    <name type="scientific">Microbacterium esteraromaticum</name>
    <dbReference type="NCBI Taxonomy" id="57043"/>
    <lineage>
        <taxon>Bacteria</taxon>
        <taxon>Bacillati</taxon>
        <taxon>Actinomycetota</taxon>
        <taxon>Actinomycetes</taxon>
        <taxon>Micrococcales</taxon>
        <taxon>Microbacteriaceae</taxon>
        <taxon>Microbacterium</taxon>
    </lineage>
</organism>
<dbReference type="InterPro" id="IPR017853">
    <property type="entry name" value="GH"/>
</dbReference>
<dbReference type="AlphaFoldDB" id="A0A939IU77"/>
<feature type="active site" description="Proton donor" evidence="4">
    <location>
        <position position="156"/>
    </location>
</feature>
<evidence type="ECO:0000259" key="9">
    <source>
        <dbReference type="Pfam" id="PF21467"/>
    </source>
</evidence>
<feature type="domain" description="Glycoside hydrolase 35 catalytic" evidence="7">
    <location>
        <begin position="9"/>
        <end position="322"/>
    </location>
</feature>
<comment type="similarity">
    <text evidence="1 5">Belongs to the glycosyl hydrolase 35 family.</text>
</comment>
<dbReference type="InterPro" id="IPR048912">
    <property type="entry name" value="BetaGal1-like_ABD1"/>
</dbReference>
<reference evidence="10" key="1">
    <citation type="submission" date="2020-12" db="EMBL/GenBank/DDBJ databases">
        <title>PHA producing bacteria isolated from mangrove.</title>
        <authorList>
            <person name="Zheng W."/>
            <person name="Yu S."/>
            <person name="Huang Y."/>
        </authorList>
    </citation>
    <scope>NUCLEOTIDE SEQUENCE</scope>
    <source>
        <strain evidence="10">GN8-5</strain>
    </source>
</reference>
<evidence type="ECO:0000256" key="6">
    <source>
        <dbReference type="SAM" id="MobiDB-lite"/>
    </source>
</evidence>
<dbReference type="PRINTS" id="PR00742">
    <property type="entry name" value="GLHYDRLASE35"/>
</dbReference>
<dbReference type="Gene3D" id="2.60.120.260">
    <property type="entry name" value="Galactose-binding domain-like"/>
    <property type="match status" value="2"/>
</dbReference>
<feature type="domain" description="Beta-galactosidase galactose-binding" evidence="9">
    <location>
        <begin position="528"/>
        <end position="576"/>
    </location>
</feature>
<dbReference type="Gene3D" id="3.20.20.80">
    <property type="entry name" value="Glycosidases"/>
    <property type="match status" value="1"/>
</dbReference>
<name>A0A939IU77_9MICO</name>
<dbReference type="InterPro" id="IPR026283">
    <property type="entry name" value="B-gal_1-like"/>
</dbReference>